<reference evidence="2" key="1">
    <citation type="journal article" date="2019" name="Int. J. Syst. Evol. Microbiol.">
        <title>The Global Catalogue of Microorganisms (GCM) 10K type strain sequencing project: providing services to taxonomists for standard genome sequencing and annotation.</title>
        <authorList>
            <consortium name="The Broad Institute Genomics Platform"/>
            <consortium name="The Broad Institute Genome Sequencing Center for Infectious Disease"/>
            <person name="Wu L."/>
            <person name="Ma J."/>
        </authorList>
    </citation>
    <scope>NUCLEOTIDE SEQUENCE [LARGE SCALE GENOMIC DNA]</scope>
    <source>
        <strain evidence="2">CCUG 66188</strain>
    </source>
</reference>
<evidence type="ECO:0000313" key="2">
    <source>
        <dbReference type="Proteomes" id="UP001596023"/>
    </source>
</evidence>
<gene>
    <name evidence="1" type="ORF">ACFO6W_14380</name>
</gene>
<proteinExistence type="predicted"/>
<dbReference type="EMBL" id="JBHSGN010000083">
    <property type="protein sequence ID" value="MFC4674888.1"/>
    <property type="molecule type" value="Genomic_DNA"/>
</dbReference>
<sequence length="436" mass="50806">MLQEFITSALVIDDDFEEVKDLISYLEDEKDIWARYFSPSDIESKTTSFNNRKIIFLDLYLDDSRSSTDNIAVIRKYFKSIIGENFGTYGIVLWTKHTNHFEDFCDKIFQKNNPFTLPLFVIPLDKTKYKRQGDYQGVLEELEGKLEKDVASSFFVEWNKAVKIGSDNTITTLYNLFDTNDKKNKHLEAVLYSLALNFTGIPKNNIENYDLQKDLVKSLMDTLQFKITSSYIGVKELFTQQNKLNFNETTDEKSKVFSKLNSLLLLDLQNLSQNSPIPGNVYEITDDNSPLYIKDLIYKKNNEDIDTHTDFKDLKKRRICIEITPPCDFAQNKKQSLSRIVGGLQMDFNKEILKGNNSPFKTDNFYTFLYPVNIEGFEKPQMIIFDFYRFQTINENDLKNKDKFKIIMKTKDKLFADILQKLSSHTARLGIAVLYP</sequence>
<protein>
    <recommendedName>
        <fullName evidence="3">Response receiver domain-containing protein</fullName>
    </recommendedName>
</protein>
<name>A0ABV9KYP4_9BACT</name>
<keyword evidence="2" id="KW-1185">Reference proteome</keyword>
<organism evidence="1 2">
    <name type="scientific">Dysgonomonas termitidis</name>
    <dbReference type="NCBI Taxonomy" id="1516126"/>
    <lineage>
        <taxon>Bacteria</taxon>
        <taxon>Pseudomonadati</taxon>
        <taxon>Bacteroidota</taxon>
        <taxon>Bacteroidia</taxon>
        <taxon>Bacteroidales</taxon>
        <taxon>Dysgonomonadaceae</taxon>
        <taxon>Dysgonomonas</taxon>
    </lineage>
</organism>
<comment type="caution">
    <text evidence="1">The sequence shown here is derived from an EMBL/GenBank/DDBJ whole genome shotgun (WGS) entry which is preliminary data.</text>
</comment>
<evidence type="ECO:0000313" key="1">
    <source>
        <dbReference type="EMBL" id="MFC4674888.1"/>
    </source>
</evidence>
<evidence type="ECO:0008006" key="3">
    <source>
        <dbReference type="Google" id="ProtNLM"/>
    </source>
</evidence>
<accession>A0ABV9KYP4</accession>
<dbReference type="Proteomes" id="UP001596023">
    <property type="component" value="Unassembled WGS sequence"/>
</dbReference>